<comment type="caution">
    <text evidence="2">The sequence shown here is derived from an EMBL/GenBank/DDBJ whole genome shotgun (WGS) entry which is preliminary data.</text>
</comment>
<accession>A0A814S022</accession>
<name>A0A814S022_9BILA</name>
<evidence type="ECO:0008006" key="4">
    <source>
        <dbReference type="Google" id="ProtNLM"/>
    </source>
</evidence>
<keyword evidence="1" id="KW-0472">Membrane</keyword>
<feature type="transmembrane region" description="Helical" evidence="1">
    <location>
        <begin position="556"/>
        <end position="584"/>
    </location>
</feature>
<gene>
    <name evidence="2" type="ORF">SEV965_LOCUS17948</name>
</gene>
<dbReference type="Proteomes" id="UP000663889">
    <property type="component" value="Unassembled WGS sequence"/>
</dbReference>
<reference evidence="2" key="1">
    <citation type="submission" date="2021-02" db="EMBL/GenBank/DDBJ databases">
        <authorList>
            <person name="Nowell W R."/>
        </authorList>
    </citation>
    <scope>NUCLEOTIDE SEQUENCE</scope>
</reference>
<evidence type="ECO:0000256" key="1">
    <source>
        <dbReference type="SAM" id="Phobius"/>
    </source>
</evidence>
<keyword evidence="1" id="KW-0812">Transmembrane</keyword>
<evidence type="ECO:0000313" key="3">
    <source>
        <dbReference type="Proteomes" id="UP000663889"/>
    </source>
</evidence>
<proteinExistence type="predicted"/>
<protein>
    <recommendedName>
        <fullName evidence="4">Transmembrane protein</fullName>
    </recommendedName>
</protein>
<sequence length="677" mass="76223">MIRLYFVVIISILIIIPHTVNTFFLQNVSTITVPRNLSCRLNNNQTSPTDFQLCAIRFYSGLNQSQELSFTLYNGLRYMNTFRRFIQKNCNSIVNMSQAGTGAWSCGVRLPFESYTNIQICVCANNNCNDNIDTCRNSLTNSMNLSSSVDFIPNLTSIIQCNDTLNAPYICTEHSFINVSRCQDYIRNTSVLCAITVINSMITQRSLIYENYETYLSEKVYEIMSNLDRFTDRSLNETATKIYYRYNDPGARVIEECACMNSLCNQNITICASQIDLQVETTASTFPSMHISSADFTTEALVSVEFSSMSNSHMTVTNNKTATDFASATITSTTTTFSASATAITNFTSTTITATTTTSLTSATINATTATFSVSATTTTSMTTSSRLTTVTEAPIIPSSSTQQNSVQGETGLGSAATAGLACGIIFSAVIFTSEIIFFKFFYSGAARSGFDPSVTYQCNNNFHIKINSIKYFYNKYNCTFILNDDDDNNHNKINICSNQSSCFINFKSFSFFHIQNHLNKCHFIKLKYIRLNYSCINDKLISINILTQSKKNDSLLIYTINTILICLSIIIFIILLVFIYSYIQHSFKDEIQQEKYLTINDIENIQLNSQSIYQQEYESKILSLIKSSSSSTLTSLNNQNTITNTSEYDNLTKDTYQSLELELPFKVKFYENYQLK</sequence>
<dbReference type="AlphaFoldDB" id="A0A814S022"/>
<feature type="transmembrane region" description="Helical" evidence="1">
    <location>
        <begin position="413"/>
        <end position="439"/>
    </location>
</feature>
<keyword evidence="1" id="KW-1133">Transmembrane helix</keyword>
<organism evidence="2 3">
    <name type="scientific">Rotaria sordida</name>
    <dbReference type="NCBI Taxonomy" id="392033"/>
    <lineage>
        <taxon>Eukaryota</taxon>
        <taxon>Metazoa</taxon>
        <taxon>Spiralia</taxon>
        <taxon>Gnathifera</taxon>
        <taxon>Rotifera</taxon>
        <taxon>Eurotatoria</taxon>
        <taxon>Bdelloidea</taxon>
        <taxon>Philodinida</taxon>
        <taxon>Philodinidae</taxon>
        <taxon>Rotaria</taxon>
    </lineage>
</organism>
<dbReference type="EMBL" id="CAJNOU010001048">
    <property type="protein sequence ID" value="CAF1141353.1"/>
    <property type="molecule type" value="Genomic_DNA"/>
</dbReference>
<evidence type="ECO:0000313" key="2">
    <source>
        <dbReference type="EMBL" id="CAF1141353.1"/>
    </source>
</evidence>